<evidence type="ECO:0000313" key="3">
    <source>
        <dbReference type="EMBL" id="MBC5727636.1"/>
    </source>
</evidence>
<keyword evidence="2" id="KW-1133">Transmembrane helix</keyword>
<dbReference type="EMBL" id="JACOPS010000001">
    <property type="protein sequence ID" value="MBC5727636.1"/>
    <property type="molecule type" value="Genomic_DNA"/>
</dbReference>
<keyword evidence="2" id="KW-0472">Membrane</keyword>
<dbReference type="Proteomes" id="UP000636755">
    <property type="component" value="Unassembled WGS sequence"/>
</dbReference>
<comment type="caution">
    <text evidence="3">The sequence shown here is derived from an EMBL/GenBank/DDBJ whole genome shotgun (WGS) entry which is preliminary data.</text>
</comment>
<evidence type="ECO:0000313" key="4">
    <source>
        <dbReference type="Proteomes" id="UP000636755"/>
    </source>
</evidence>
<keyword evidence="2" id="KW-0812">Transmembrane</keyword>
<organism evidence="3 4">
    <name type="scientific">Ruminococcus intestinalis</name>
    <dbReference type="NCBI Taxonomy" id="2763066"/>
    <lineage>
        <taxon>Bacteria</taxon>
        <taxon>Bacillati</taxon>
        <taxon>Bacillota</taxon>
        <taxon>Clostridia</taxon>
        <taxon>Eubacteriales</taxon>
        <taxon>Oscillospiraceae</taxon>
        <taxon>Ruminococcus</taxon>
    </lineage>
</organism>
<gene>
    <name evidence="3" type="ORF">H8R91_03625</name>
</gene>
<keyword evidence="4" id="KW-1185">Reference proteome</keyword>
<evidence type="ECO:0008006" key="5">
    <source>
        <dbReference type="Google" id="ProtNLM"/>
    </source>
</evidence>
<protein>
    <recommendedName>
        <fullName evidence="5">DUF4366 domain-containing protein</fullName>
    </recommendedName>
</protein>
<evidence type="ECO:0000256" key="1">
    <source>
        <dbReference type="SAM" id="MobiDB-lite"/>
    </source>
</evidence>
<proteinExistence type="predicted"/>
<feature type="region of interest" description="Disordered" evidence="1">
    <location>
        <begin position="1"/>
        <end position="50"/>
    </location>
</feature>
<name>A0ABR7HJG8_9FIRM</name>
<feature type="transmembrane region" description="Helical" evidence="2">
    <location>
        <begin position="55"/>
        <end position="74"/>
    </location>
</feature>
<evidence type="ECO:0000256" key="2">
    <source>
        <dbReference type="SAM" id="Phobius"/>
    </source>
</evidence>
<dbReference type="RefSeq" id="WP_186934895.1">
    <property type="nucleotide sequence ID" value="NZ_JACOPS010000001.1"/>
</dbReference>
<accession>A0ABR7HJG8</accession>
<reference evidence="3 4" key="1">
    <citation type="submission" date="2020-08" db="EMBL/GenBank/DDBJ databases">
        <title>Genome public.</title>
        <authorList>
            <person name="Liu C."/>
            <person name="Sun Q."/>
        </authorList>
    </citation>
    <scope>NUCLEOTIDE SEQUENCE [LARGE SCALE GENOMIC DNA]</scope>
    <source>
        <strain evidence="3 4">NSJ-71</strain>
    </source>
</reference>
<feature type="compositionally biased region" description="Polar residues" evidence="1">
    <location>
        <begin position="1"/>
        <end position="10"/>
    </location>
</feature>
<sequence>MTEENFTNEITYDDGWQSASCPEYSTPAHTETEEESPQNTELPPQKRKKSHNTQVLVTMQLIICLLLALAAFVIKTVGGDFYTAARQWYYGELNKSIIAENTPDDYNLSEIFGTATNDEV</sequence>